<keyword evidence="18" id="KW-1185">Reference proteome</keyword>
<evidence type="ECO:0000256" key="13">
    <source>
        <dbReference type="ARBA" id="ARBA00031116"/>
    </source>
</evidence>
<sequence>MRLPAYLLPLLLALTPTESLARKTPEKILLSNVKTLTLRKDAQTTHNRVSPAPQLKCIGGTAKGLYEIEILRCKNQGAAYDNEDVQWTCTADLPLEFKLGSTDVICEGFTSSADPYVLKGSCGVEYRLMLTDLGEQKYGKKSKQVWGGNEDRTPATGAIPVLFWILFIAVVCWMVYSAFLRDRGPPRLGGNNRPGFFGGGGGGGGNDDPPPPYDYHPPPKPKTMPRAAPAQPQGGWRPGFWSGMLGGAAAGYAAGNRGQRQQPPPRNFYQGYDNGGEGSSRWGGGGNTRPGPSSSFSFGSSRHESSGFGGTSRR</sequence>
<evidence type="ECO:0000256" key="10">
    <source>
        <dbReference type="ARBA" id="ARBA00022989"/>
    </source>
</evidence>
<dbReference type="Pfam" id="PF06682">
    <property type="entry name" value="SARAF"/>
    <property type="match status" value="1"/>
</dbReference>
<dbReference type="PANTHER" id="PTHR15929:SF0">
    <property type="entry name" value="STORE-OPERATED CALCIUM ENTRY-ASSOCIATED REGULATORY FACTOR"/>
    <property type="match status" value="1"/>
</dbReference>
<keyword evidence="5" id="KW-0109">Calcium transport</keyword>
<accession>A0ABR3ZTV0</accession>
<evidence type="ECO:0000256" key="5">
    <source>
        <dbReference type="ARBA" id="ARBA00022568"/>
    </source>
</evidence>
<evidence type="ECO:0000256" key="8">
    <source>
        <dbReference type="ARBA" id="ARBA00022824"/>
    </source>
</evidence>
<feature type="chain" id="PRO_5046933446" description="Store-operated calcium entry-associated regulatory factor" evidence="16">
    <location>
        <begin position="22"/>
        <end position="314"/>
    </location>
</feature>
<feature type="compositionally biased region" description="Gly residues" evidence="14">
    <location>
        <begin position="273"/>
        <end position="288"/>
    </location>
</feature>
<feature type="transmembrane region" description="Helical" evidence="15">
    <location>
        <begin position="161"/>
        <end position="179"/>
    </location>
</feature>
<feature type="signal peptide" evidence="16">
    <location>
        <begin position="1"/>
        <end position="21"/>
    </location>
</feature>
<evidence type="ECO:0000256" key="1">
    <source>
        <dbReference type="ARBA" id="ARBA00004115"/>
    </source>
</evidence>
<organism evidence="17 18">
    <name type="scientific">Stereocaulon virgatum</name>
    <dbReference type="NCBI Taxonomy" id="373712"/>
    <lineage>
        <taxon>Eukaryota</taxon>
        <taxon>Fungi</taxon>
        <taxon>Dikarya</taxon>
        <taxon>Ascomycota</taxon>
        <taxon>Pezizomycotina</taxon>
        <taxon>Lecanoromycetes</taxon>
        <taxon>OSLEUM clade</taxon>
        <taxon>Lecanoromycetidae</taxon>
        <taxon>Lecanorales</taxon>
        <taxon>Lecanorineae</taxon>
        <taxon>Stereocaulaceae</taxon>
        <taxon>Stereocaulon</taxon>
    </lineage>
</organism>
<reference evidence="17 18" key="1">
    <citation type="submission" date="2024-09" db="EMBL/GenBank/DDBJ databases">
        <title>Rethinking Asexuality: The Enigmatic Case of Functional Sexual Genes in Lepraria (Stereocaulaceae).</title>
        <authorList>
            <person name="Doellman M."/>
            <person name="Sun Y."/>
            <person name="Barcenas-Pena A."/>
            <person name="Lumbsch H.T."/>
            <person name="Grewe F."/>
        </authorList>
    </citation>
    <scope>NUCLEOTIDE SEQUENCE [LARGE SCALE GENOMIC DNA]</scope>
    <source>
        <strain evidence="17 18">Mercado 3170</strain>
    </source>
</reference>
<keyword evidence="7 16" id="KW-0732">Signal</keyword>
<dbReference type="EMBL" id="JBEFKJ010000046">
    <property type="protein sequence ID" value="KAL2036965.1"/>
    <property type="molecule type" value="Genomic_DNA"/>
</dbReference>
<evidence type="ECO:0000256" key="15">
    <source>
        <dbReference type="SAM" id="Phobius"/>
    </source>
</evidence>
<keyword evidence="6 15" id="KW-0812">Transmembrane</keyword>
<comment type="similarity">
    <text evidence="2">Belongs to the SARAF family.</text>
</comment>
<comment type="subcellular location">
    <subcellularLocation>
        <location evidence="1">Endoplasmic reticulum membrane</location>
        <topology evidence="1">Single-pass type I membrane protein</topology>
    </subcellularLocation>
</comment>
<feature type="compositionally biased region" description="Low complexity" evidence="14">
    <location>
        <begin position="291"/>
        <end position="300"/>
    </location>
</feature>
<dbReference type="Proteomes" id="UP001590950">
    <property type="component" value="Unassembled WGS sequence"/>
</dbReference>
<protein>
    <recommendedName>
        <fullName evidence="3">Store-operated calcium entry-associated regulatory factor</fullName>
    </recommendedName>
    <alternativeName>
        <fullName evidence="13">Transmembrane protein 66</fullName>
    </alternativeName>
</protein>
<comment type="caution">
    <text evidence="17">The sequence shown here is derived from an EMBL/GenBank/DDBJ whole genome shotgun (WGS) entry which is preliminary data.</text>
</comment>
<dbReference type="InterPro" id="IPR009567">
    <property type="entry name" value="SARAF"/>
</dbReference>
<evidence type="ECO:0000313" key="17">
    <source>
        <dbReference type="EMBL" id="KAL2036965.1"/>
    </source>
</evidence>
<feature type="compositionally biased region" description="Pro residues" evidence="14">
    <location>
        <begin position="208"/>
        <end position="222"/>
    </location>
</feature>
<evidence type="ECO:0000256" key="3">
    <source>
        <dbReference type="ARBA" id="ARBA00016584"/>
    </source>
</evidence>
<keyword evidence="10 15" id="KW-1133">Transmembrane helix</keyword>
<evidence type="ECO:0000256" key="7">
    <source>
        <dbReference type="ARBA" id="ARBA00022729"/>
    </source>
</evidence>
<keyword evidence="11" id="KW-0406">Ion transport</keyword>
<keyword evidence="8" id="KW-0256">Endoplasmic reticulum</keyword>
<evidence type="ECO:0000256" key="4">
    <source>
        <dbReference type="ARBA" id="ARBA00022448"/>
    </source>
</evidence>
<feature type="region of interest" description="Disordered" evidence="14">
    <location>
        <begin position="254"/>
        <end position="314"/>
    </location>
</feature>
<feature type="region of interest" description="Disordered" evidence="14">
    <location>
        <begin position="191"/>
        <end position="240"/>
    </location>
</feature>
<evidence type="ECO:0000256" key="2">
    <source>
        <dbReference type="ARBA" id="ARBA00006833"/>
    </source>
</evidence>
<evidence type="ECO:0000313" key="18">
    <source>
        <dbReference type="Proteomes" id="UP001590950"/>
    </source>
</evidence>
<name>A0ABR3ZTV0_9LECA</name>
<dbReference type="PANTHER" id="PTHR15929">
    <property type="entry name" value="STORE-OPERATED CALCIUM ENTRY-ASSOCIATED REGULATORY FACTOR"/>
    <property type="match status" value="1"/>
</dbReference>
<evidence type="ECO:0000256" key="9">
    <source>
        <dbReference type="ARBA" id="ARBA00022837"/>
    </source>
</evidence>
<evidence type="ECO:0000256" key="14">
    <source>
        <dbReference type="SAM" id="MobiDB-lite"/>
    </source>
</evidence>
<feature type="compositionally biased region" description="Gly residues" evidence="14">
    <location>
        <begin position="196"/>
        <end position="206"/>
    </location>
</feature>
<proteinExistence type="inferred from homology"/>
<gene>
    <name evidence="17" type="ORF">N7G274_010250</name>
</gene>
<evidence type="ECO:0000256" key="12">
    <source>
        <dbReference type="ARBA" id="ARBA00023136"/>
    </source>
</evidence>
<keyword evidence="4" id="KW-0813">Transport</keyword>
<evidence type="ECO:0000256" key="6">
    <source>
        <dbReference type="ARBA" id="ARBA00022692"/>
    </source>
</evidence>
<evidence type="ECO:0000256" key="11">
    <source>
        <dbReference type="ARBA" id="ARBA00023065"/>
    </source>
</evidence>
<keyword evidence="12 15" id="KW-0472">Membrane</keyword>
<evidence type="ECO:0000256" key="16">
    <source>
        <dbReference type="SAM" id="SignalP"/>
    </source>
</evidence>
<keyword evidence="9" id="KW-0106">Calcium</keyword>